<name>A0A923RS64_9FIRM</name>
<dbReference type="InterPro" id="IPR013785">
    <property type="entry name" value="Aldolase_TIM"/>
</dbReference>
<dbReference type="EC" id="4.1.2.4" evidence="3"/>
<dbReference type="RefSeq" id="WP_186875616.1">
    <property type="nucleotide sequence ID" value="NZ_JACOPF010000001.1"/>
</dbReference>
<dbReference type="PIRSF" id="PIRSF001357">
    <property type="entry name" value="DeoC"/>
    <property type="match status" value="1"/>
</dbReference>
<evidence type="ECO:0000256" key="3">
    <source>
        <dbReference type="NCBIfam" id="TIGR00126"/>
    </source>
</evidence>
<keyword evidence="5" id="KW-1185">Reference proteome</keyword>
<dbReference type="Pfam" id="PF01791">
    <property type="entry name" value="DeoC"/>
    <property type="match status" value="1"/>
</dbReference>
<proteinExistence type="predicted"/>
<dbReference type="PANTHER" id="PTHR10889:SF1">
    <property type="entry name" value="DEOXYRIBOSE-PHOSPHATE ALDOLASE"/>
    <property type="match status" value="1"/>
</dbReference>
<dbReference type="GO" id="GO:0016052">
    <property type="term" value="P:carbohydrate catabolic process"/>
    <property type="evidence" value="ECO:0007669"/>
    <property type="project" value="TreeGrafter"/>
</dbReference>
<dbReference type="Gene3D" id="3.20.20.70">
    <property type="entry name" value="Aldolase class I"/>
    <property type="match status" value="1"/>
</dbReference>
<dbReference type="PANTHER" id="PTHR10889">
    <property type="entry name" value="DEOXYRIBOSE-PHOSPHATE ALDOLASE"/>
    <property type="match status" value="1"/>
</dbReference>
<dbReference type="Proteomes" id="UP000652477">
    <property type="component" value="Unassembled WGS sequence"/>
</dbReference>
<dbReference type="AlphaFoldDB" id="A0A923RS64"/>
<dbReference type="GO" id="GO:0004139">
    <property type="term" value="F:deoxyribose-phosphate aldolase activity"/>
    <property type="evidence" value="ECO:0007669"/>
    <property type="project" value="UniProtKB-UniRule"/>
</dbReference>
<protein>
    <recommendedName>
        <fullName evidence="3">Deoxyribose-phosphate aldolase</fullName>
        <ecNumber evidence="3">4.1.2.4</ecNumber>
    </recommendedName>
</protein>
<evidence type="ECO:0000313" key="4">
    <source>
        <dbReference type="EMBL" id="MBC5689042.1"/>
    </source>
</evidence>
<keyword evidence="2" id="KW-0704">Schiff base</keyword>
<dbReference type="CDD" id="cd00959">
    <property type="entry name" value="DeoC"/>
    <property type="match status" value="1"/>
</dbReference>
<organism evidence="4 5">
    <name type="scientific">Mediterraneibacter hominis</name>
    <dbReference type="NCBI Taxonomy" id="2763054"/>
    <lineage>
        <taxon>Bacteria</taxon>
        <taxon>Bacillati</taxon>
        <taxon>Bacillota</taxon>
        <taxon>Clostridia</taxon>
        <taxon>Lachnospirales</taxon>
        <taxon>Lachnospiraceae</taxon>
        <taxon>Mediterraneibacter</taxon>
    </lineage>
</organism>
<dbReference type="NCBIfam" id="TIGR00126">
    <property type="entry name" value="deoC"/>
    <property type="match status" value="1"/>
</dbReference>
<evidence type="ECO:0000256" key="2">
    <source>
        <dbReference type="ARBA" id="ARBA00023270"/>
    </source>
</evidence>
<dbReference type="EMBL" id="JACOPF010000001">
    <property type="protein sequence ID" value="MBC5689042.1"/>
    <property type="molecule type" value="Genomic_DNA"/>
</dbReference>
<sequence length="246" mass="27080">MEEIRKDVLSKSDIAYMMDPSVLKLDTTLEDVEAMVELCKKYNCGSCFCWPCYYPQLVELLKGTNTKFGTSLAFPSGQEATETKVQMAEYFMTMKPAENDMVMNVGWLKSGKYDLVLEDIKAVRKATEGTSLKVIIEAMLLTDDEIRKACELVIEGGADYVKTGTGFSAAPSTLHHVKVIKDCVGDRVKIKVAGGVRSLDTLLKMYKLGACRFGIGCKSAEKILAEADELGGDININDIVIDESEL</sequence>
<comment type="caution">
    <text evidence="4">The sequence shown here is derived from an EMBL/GenBank/DDBJ whole genome shotgun (WGS) entry which is preliminary data.</text>
</comment>
<keyword evidence="1" id="KW-0963">Cytoplasm</keyword>
<evidence type="ECO:0000256" key="1">
    <source>
        <dbReference type="ARBA" id="ARBA00022490"/>
    </source>
</evidence>
<dbReference type="SUPFAM" id="SSF51569">
    <property type="entry name" value="Aldolase"/>
    <property type="match status" value="1"/>
</dbReference>
<dbReference type="GO" id="GO:0005737">
    <property type="term" value="C:cytoplasm"/>
    <property type="evidence" value="ECO:0007669"/>
    <property type="project" value="InterPro"/>
</dbReference>
<reference evidence="4" key="1">
    <citation type="submission" date="2020-08" db="EMBL/GenBank/DDBJ databases">
        <title>Genome public.</title>
        <authorList>
            <person name="Liu C."/>
            <person name="Sun Q."/>
        </authorList>
    </citation>
    <scope>NUCLEOTIDE SEQUENCE</scope>
    <source>
        <strain evidence="4">NSJ-55</strain>
    </source>
</reference>
<keyword evidence="4" id="KW-0456">Lyase</keyword>
<dbReference type="InterPro" id="IPR011343">
    <property type="entry name" value="DeoC"/>
</dbReference>
<dbReference type="SMART" id="SM01133">
    <property type="entry name" value="DeoC"/>
    <property type="match status" value="1"/>
</dbReference>
<dbReference type="InterPro" id="IPR002915">
    <property type="entry name" value="DeoC/FbaB/LacD_aldolase"/>
</dbReference>
<accession>A0A923RS64</accession>
<gene>
    <name evidence="4" type="primary">deoC</name>
    <name evidence="4" type="ORF">H8S37_08900</name>
</gene>
<evidence type="ECO:0000313" key="5">
    <source>
        <dbReference type="Proteomes" id="UP000652477"/>
    </source>
</evidence>
<dbReference type="GO" id="GO:0009264">
    <property type="term" value="P:deoxyribonucleotide catabolic process"/>
    <property type="evidence" value="ECO:0007669"/>
    <property type="project" value="UniProtKB-UniRule"/>
</dbReference>